<dbReference type="PANTHER" id="PTHR33064">
    <property type="entry name" value="POL PROTEIN"/>
    <property type="match status" value="1"/>
</dbReference>
<dbReference type="InterPro" id="IPR043502">
    <property type="entry name" value="DNA/RNA_pol_sf"/>
</dbReference>
<feature type="domain" description="Reverse transcriptase/retrotransposon-derived protein RNase H-like" evidence="2">
    <location>
        <begin position="137"/>
        <end position="179"/>
    </location>
</feature>
<dbReference type="VEuPathDB" id="VectorBase:PPAI006615"/>
<accession>A0A1B0DF07</accession>
<evidence type="ECO:0000313" key="4">
    <source>
        <dbReference type="Proteomes" id="UP000092462"/>
    </source>
</evidence>
<name>A0A1B0DF07_PHLPP</name>
<dbReference type="CDD" id="cd01647">
    <property type="entry name" value="RT_LTR"/>
    <property type="match status" value="1"/>
</dbReference>
<reference evidence="3" key="1">
    <citation type="submission" date="2022-08" db="UniProtKB">
        <authorList>
            <consortium name="EnsemblMetazoa"/>
        </authorList>
    </citation>
    <scope>IDENTIFICATION</scope>
    <source>
        <strain evidence="3">Israel</strain>
    </source>
</reference>
<protein>
    <recommendedName>
        <fullName evidence="5">Reverse transcriptase/retrotransposon-derived protein RNase H-like domain-containing protein</fullName>
    </recommendedName>
</protein>
<dbReference type="InterPro" id="IPR051320">
    <property type="entry name" value="Viral_Replic_Matur_Polypro"/>
</dbReference>
<dbReference type="InterPro" id="IPR000477">
    <property type="entry name" value="RT_dom"/>
</dbReference>
<dbReference type="EnsemblMetazoa" id="PPAI006615-RA">
    <property type="protein sequence ID" value="PPAI006615-PA"/>
    <property type="gene ID" value="PPAI006615"/>
</dbReference>
<dbReference type="Gene3D" id="3.10.10.10">
    <property type="entry name" value="HIV Type 1 Reverse Transcriptase, subunit A, domain 1"/>
    <property type="match status" value="1"/>
</dbReference>
<dbReference type="Gene3D" id="3.30.70.270">
    <property type="match status" value="2"/>
</dbReference>
<dbReference type="Pfam" id="PF17919">
    <property type="entry name" value="RT_RNaseH_2"/>
    <property type="match status" value="1"/>
</dbReference>
<dbReference type="Pfam" id="PF00078">
    <property type="entry name" value="RVT_1"/>
    <property type="match status" value="1"/>
</dbReference>
<feature type="domain" description="Reverse transcriptase" evidence="1">
    <location>
        <begin position="2"/>
        <end position="85"/>
    </location>
</feature>
<evidence type="ECO:0000259" key="1">
    <source>
        <dbReference type="Pfam" id="PF00078"/>
    </source>
</evidence>
<evidence type="ECO:0000313" key="3">
    <source>
        <dbReference type="EnsemblMetazoa" id="PPAI006615-PA"/>
    </source>
</evidence>
<sequence>MCIDGRWLNQVTVRDSYPIPNIEEIINRLEDFSFVSSIDLSDAFLQIPLEEHSQIKTAFAIPGRKMYCYRRMPFGLMNSPITMARIGTNEFKVAAILNLPVPKTVKQLRQILGTVGWFRRFILFIYSLKEDVVKITWNEKVDEAFSKIKELLTSAPILILSDYSQAFIVHSDASDIGAG</sequence>
<dbReference type="SUPFAM" id="SSF56672">
    <property type="entry name" value="DNA/RNA polymerases"/>
    <property type="match status" value="1"/>
</dbReference>
<keyword evidence="4" id="KW-1185">Reference proteome</keyword>
<evidence type="ECO:0008006" key="5">
    <source>
        <dbReference type="Google" id="ProtNLM"/>
    </source>
</evidence>
<dbReference type="EMBL" id="AJVK01033365">
    <property type="status" value="NOT_ANNOTATED_CDS"/>
    <property type="molecule type" value="Genomic_DNA"/>
</dbReference>
<organism evidence="3 4">
    <name type="scientific">Phlebotomus papatasi</name>
    <name type="common">Sandfly</name>
    <dbReference type="NCBI Taxonomy" id="29031"/>
    <lineage>
        <taxon>Eukaryota</taxon>
        <taxon>Metazoa</taxon>
        <taxon>Ecdysozoa</taxon>
        <taxon>Arthropoda</taxon>
        <taxon>Hexapoda</taxon>
        <taxon>Insecta</taxon>
        <taxon>Pterygota</taxon>
        <taxon>Neoptera</taxon>
        <taxon>Endopterygota</taxon>
        <taxon>Diptera</taxon>
        <taxon>Nematocera</taxon>
        <taxon>Psychodoidea</taxon>
        <taxon>Psychodidae</taxon>
        <taxon>Phlebotomus</taxon>
        <taxon>Phlebotomus</taxon>
    </lineage>
</organism>
<dbReference type="InterPro" id="IPR041577">
    <property type="entry name" value="RT_RNaseH_2"/>
</dbReference>
<dbReference type="Proteomes" id="UP000092462">
    <property type="component" value="Unassembled WGS sequence"/>
</dbReference>
<dbReference type="GO" id="GO:0071897">
    <property type="term" value="P:DNA biosynthetic process"/>
    <property type="evidence" value="ECO:0007669"/>
    <property type="project" value="UniProtKB-ARBA"/>
</dbReference>
<dbReference type="InterPro" id="IPR043128">
    <property type="entry name" value="Rev_trsase/Diguanyl_cyclase"/>
</dbReference>
<proteinExistence type="predicted"/>
<dbReference type="PANTHER" id="PTHR33064:SF37">
    <property type="entry name" value="RIBONUCLEASE H"/>
    <property type="match status" value="1"/>
</dbReference>
<dbReference type="AlphaFoldDB" id="A0A1B0DF07"/>
<evidence type="ECO:0000259" key="2">
    <source>
        <dbReference type="Pfam" id="PF17919"/>
    </source>
</evidence>